<evidence type="ECO:0000256" key="6">
    <source>
        <dbReference type="SAM" id="MobiDB-lite"/>
    </source>
</evidence>
<evidence type="ECO:0000256" key="1">
    <source>
        <dbReference type="ARBA" id="ARBA00004123"/>
    </source>
</evidence>
<dbReference type="Pfam" id="PF25373">
    <property type="entry name" value="SBNO"/>
    <property type="match status" value="1"/>
</dbReference>
<dbReference type="PANTHER" id="PTHR12706:SF8">
    <property type="entry name" value="PROTEIN STRAWBERRY NOTCH HOMOLOG 1"/>
    <property type="match status" value="1"/>
</dbReference>
<evidence type="ECO:0000259" key="9">
    <source>
        <dbReference type="Pfam" id="PF25373"/>
    </source>
</evidence>
<dbReference type="InterPro" id="IPR057332">
    <property type="entry name" value="SBNO_a/b_dom"/>
</dbReference>
<name>A0A8C8JS53_ONCTS</name>
<comment type="subcellular location">
    <subcellularLocation>
        <location evidence="1">Nucleus</location>
    </subcellularLocation>
</comment>
<evidence type="ECO:0000313" key="10">
    <source>
        <dbReference type="Ensembl" id="ENSOTSP00005096184.1"/>
    </source>
</evidence>
<organism evidence="10 11">
    <name type="scientific">Oncorhynchus tshawytscha</name>
    <name type="common">Chinook salmon</name>
    <name type="synonym">Salmo tshawytscha</name>
    <dbReference type="NCBI Taxonomy" id="74940"/>
    <lineage>
        <taxon>Eukaryota</taxon>
        <taxon>Metazoa</taxon>
        <taxon>Chordata</taxon>
        <taxon>Craniata</taxon>
        <taxon>Vertebrata</taxon>
        <taxon>Euteleostomi</taxon>
        <taxon>Actinopterygii</taxon>
        <taxon>Neopterygii</taxon>
        <taxon>Teleostei</taxon>
        <taxon>Protacanthopterygii</taxon>
        <taxon>Salmoniformes</taxon>
        <taxon>Salmonidae</taxon>
        <taxon>Salmoninae</taxon>
        <taxon>Oncorhynchus</taxon>
    </lineage>
</organism>
<accession>A0A8C8JS53</accession>
<reference evidence="10" key="1">
    <citation type="submission" date="2025-08" db="UniProtKB">
        <authorList>
            <consortium name="Ensembl"/>
        </authorList>
    </citation>
    <scope>IDENTIFICATION</scope>
</reference>
<gene>
    <name evidence="10" type="primary">SBNO1</name>
</gene>
<feature type="compositionally biased region" description="Acidic residues" evidence="6">
    <location>
        <begin position="699"/>
        <end position="714"/>
    </location>
</feature>
<dbReference type="GeneTree" id="ENSGT00940000155449"/>
<feature type="domain" description="Strawberry notch helicase C" evidence="7">
    <location>
        <begin position="829"/>
        <end position="1105"/>
    </location>
</feature>
<evidence type="ECO:0000256" key="5">
    <source>
        <dbReference type="ARBA" id="ARBA00073422"/>
    </source>
</evidence>
<dbReference type="SUPFAM" id="SSF52540">
    <property type="entry name" value="P-loop containing nucleoside triphosphate hydrolases"/>
    <property type="match status" value="2"/>
</dbReference>
<evidence type="ECO:0000256" key="3">
    <source>
        <dbReference type="ARBA" id="ARBA00023054"/>
    </source>
</evidence>
<evidence type="ECO:0000256" key="4">
    <source>
        <dbReference type="ARBA" id="ARBA00023242"/>
    </source>
</evidence>
<dbReference type="Ensembl" id="ENSOTST00005104179.2">
    <property type="protein sequence ID" value="ENSOTSP00005096184.1"/>
    <property type="gene ID" value="ENSOTSG00005040327.2"/>
</dbReference>
<evidence type="ECO:0000259" key="7">
    <source>
        <dbReference type="Pfam" id="PF13871"/>
    </source>
</evidence>
<comment type="similarity">
    <text evidence="2">Belongs to the SBNO family.</text>
</comment>
<evidence type="ECO:0000256" key="2">
    <source>
        <dbReference type="ARBA" id="ARBA00006992"/>
    </source>
</evidence>
<dbReference type="InterPro" id="IPR026741">
    <property type="entry name" value="SNO"/>
</dbReference>
<dbReference type="Gene3D" id="3.40.50.300">
    <property type="entry name" value="P-loop containing nucleotide triphosphate hydrolases"/>
    <property type="match status" value="2"/>
</dbReference>
<dbReference type="Pfam" id="PF13871">
    <property type="entry name" value="Helicase_C_4"/>
    <property type="match status" value="1"/>
</dbReference>
<dbReference type="GO" id="GO:0009967">
    <property type="term" value="P:positive regulation of signal transduction"/>
    <property type="evidence" value="ECO:0007669"/>
    <property type="project" value="UniProtKB-ARBA"/>
</dbReference>
<dbReference type="GO" id="GO:0031490">
    <property type="term" value="F:chromatin DNA binding"/>
    <property type="evidence" value="ECO:0007669"/>
    <property type="project" value="TreeGrafter"/>
</dbReference>
<dbReference type="FunFam" id="3.40.50.300:FF:000282">
    <property type="entry name" value="Strawberry notch homolog 1 (Drosophila)"/>
    <property type="match status" value="1"/>
</dbReference>
<dbReference type="InterPro" id="IPR039187">
    <property type="entry name" value="SNO_AAA"/>
</dbReference>
<feature type="domain" description="Strawberry notch AAA" evidence="8">
    <location>
        <begin position="226"/>
        <end position="531"/>
    </location>
</feature>
<feature type="domain" description="SBNO alpha/beta" evidence="9">
    <location>
        <begin position="1143"/>
        <end position="1255"/>
    </location>
</feature>
<dbReference type="GO" id="GO:0005634">
    <property type="term" value="C:nucleus"/>
    <property type="evidence" value="ECO:0007669"/>
    <property type="project" value="UniProtKB-SubCell"/>
</dbReference>
<keyword evidence="11" id="KW-1185">Reference proteome</keyword>
<dbReference type="Pfam" id="PF13872">
    <property type="entry name" value="AAA_34"/>
    <property type="match status" value="1"/>
</dbReference>
<proteinExistence type="inferred from homology"/>
<dbReference type="GO" id="GO:0006355">
    <property type="term" value="P:regulation of DNA-templated transcription"/>
    <property type="evidence" value="ECO:0007669"/>
    <property type="project" value="InterPro"/>
</dbReference>
<sequence length="1348" mass="149341">MMDPGQDLLLAALSESGICPNDLFDFDPQDAALPSPTPQSISISALGVGSGVEAMAPPTPAVSIRPQPSTTTFVLNQLNQLPSLGTIVVTKPSTGGTARHTITVTKVVHSAPSALRGSSSTLTYSTALPSPIQLKDLLRTGSTMKSSSLVELMRLKPPPDIAQPVATATATGTSESWYSWNPDWVPMTQMKLPGMEEEAEEEEDEELGHAETYAEYMPMKLRIGLRHPDPVVETSSLSSVKPPNVWYRMSIPEETVDRGWLSALQLEAITYAAQQHETFLPNGDRASYLIGDGAGVGKGRTIAGIIYENYLLGRKRSLWFSVSNDLKYDAERDLKDIGAKNIQVHSLNKFKYGKISSKHNGSVKKGVIFATYSSLIGESQSGGKYKTRFKQLLHWCGEDFDGVIVYDECHKAKNVCPIGSSKPTKTGLAVLELQNKLPKARVVYASATGASEPRNMAYMNRLGIWGEGTPFREFSNFIQAVERRGVGAMEIVAMDMKLRGMYIARQLSFTGVTFKIEEVPLTTHYIKMYNKSVRLWVAAREKFQAAANLMEAEQRMKKSMWGQFWSAHQRFFKYLCIASKVRRVVQLAREEVKNGKCIVVGLRGEARTLEALEEGGGELNDFVSTAKGVLQSLIEKHFPAPDRQKLFSLLGIDLSVKKTPSPSEAAAEQKGKKRKAGAEIKKPEKRKRKSGGLSGSSSDDSESEESDKDDAESDDSFKSVSSGEDDDDFNPFKDDSSENEEDGEKEVKKGKEKMNKKKKKKKKSIDPDSIHSALLASGLGSIRPAFTTPIVKTSNDSCMTSQDAVEDAQQMKRDLLDQLEKLAQDLPPNTLDELIDELGGPDNVAEMTGRKGRVVSNDDGSISYESRSELDVPVEILNLTEKQRFMDGEKNIAIISEAASSGISLQADRRVKNQRRRVHMTLELPWSADRAIQQFGRTHRSNQVTAPEYVFLISELAGEQRFASIVAKRLESLGALTHGDRRATETRDLSRFNFDNKYGRNALEIVMKSIVNLDSPLVNPPSDFEGDFYKEIRHGLIGVGLINVEDRSGILSLDKDYNNIGKFLNRILGMAVQEQNALFQYFSDTLAAVIQNAKKNGRYDMGILDLGSGDEKVKKIEAKKFLTPGYSTSGHVELYTVSVERGMSWEDATHAWAEQSGPDDGFYVQIRNNKKTAILVQEVNSKKRLFLVYRPNTGKQLKLEAYADIKKKCKKVLSDDAKQHWIDQYKSSAEICAHAYWRGNCKKASVGLQCEVGLRCRTYYVLCGSVLSVWTKVEGVLASVSGTNVKMQIVRLRTEDGQRIVGLIIPANCVSPLTNILSSSDQSQQLAVQQQQKWQQLHPQSLSHVHNT</sequence>
<keyword evidence="4" id="KW-0539">Nucleus</keyword>
<keyword evidence="3" id="KW-0175">Coiled coil</keyword>
<feature type="region of interest" description="Disordered" evidence="6">
    <location>
        <begin position="658"/>
        <end position="767"/>
    </location>
</feature>
<dbReference type="PANTHER" id="PTHR12706">
    <property type="entry name" value="STRAWBERRY NOTCH-RELATED"/>
    <property type="match status" value="1"/>
</dbReference>
<evidence type="ECO:0000313" key="11">
    <source>
        <dbReference type="Proteomes" id="UP000694402"/>
    </source>
</evidence>
<evidence type="ECO:0000259" key="8">
    <source>
        <dbReference type="Pfam" id="PF13872"/>
    </source>
</evidence>
<protein>
    <recommendedName>
        <fullName evidence="5">Protein strawberry notch homolog 1</fullName>
    </recommendedName>
</protein>
<reference evidence="10" key="2">
    <citation type="submission" date="2025-09" db="UniProtKB">
        <authorList>
            <consortium name="Ensembl"/>
        </authorList>
    </citation>
    <scope>IDENTIFICATION</scope>
</reference>
<dbReference type="GO" id="GO:0042393">
    <property type="term" value="F:histone binding"/>
    <property type="evidence" value="ECO:0007669"/>
    <property type="project" value="TreeGrafter"/>
</dbReference>
<feature type="compositionally biased region" description="Basic residues" evidence="6">
    <location>
        <begin position="754"/>
        <end position="763"/>
    </location>
</feature>
<dbReference type="InterPro" id="IPR026937">
    <property type="entry name" value="SBNO_Helicase_C_dom"/>
</dbReference>
<dbReference type="Proteomes" id="UP000694402">
    <property type="component" value="Unassembled WGS sequence"/>
</dbReference>
<dbReference type="InterPro" id="IPR027417">
    <property type="entry name" value="P-loop_NTPase"/>
</dbReference>